<reference evidence="1" key="1">
    <citation type="submission" date="2016-07" db="EMBL/GenBank/DDBJ databases">
        <authorList>
            <person name="Bretaudeau A."/>
        </authorList>
    </citation>
    <scope>NUCLEOTIDE SEQUENCE</scope>
    <source>
        <strain evidence="1">Rice</strain>
        <tissue evidence="1">Whole body</tissue>
    </source>
</reference>
<dbReference type="Pfam" id="PF03564">
    <property type="entry name" value="DUF1759"/>
    <property type="match status" value="1"/>
</dbReference>
<dbReference type="PANTHER" id="PTHR22954">
    <property type="entry name" value="RETROVIRAL PROTEASE-RELATED"/>
    <property type="match status" value="1"/>
</dbReference>
<evidence type="ECO:0000313" key="1">
    <source>
        <dbReference type="EMBL" id="SOQ44401.1"/>
    </source>
</evidence>
<gene>
    <name evidence="1" type="ORF">SFRICE_031218</name>
</gene>
<sequence>MEEAVEEPSEQYAESEEFKNLYYALVASARQLVGSARKHLTGDSAFEVVSGSSHTHNHSSVRLPKIDLPKFSGSYHDWLEFRDTFISIIHKNEGIDKINKLHYLRASLKGSASLIIDNLDFSPPLLFTPPTELSSQQVVSDNATNILNAV</sequence>
<accession>A0A2H1VU76</accession>
<proteinExistence type="predicted"/>
<name>A0A2H1VU76_SPOFR</name>
<dbReference type="InterPro" id="IPR005312">
    <property type="entry name" value="DUF1759"/>
</dbReference>
<dbReference type="AlphaFoldDB" id="A0A2H1VU76"/>
<dbReference type="EMBL" id="ODYU01004482">
    <property type="protein sequence ID" value="SOQ44401.1"/>
    <property type="molecule type" value="Genomic_DNA"/>
</dbReference>
<protein>
    <submittedName>
        <fullName evidence="1">SFRICE_031218</fullName>
    </submittedName>
</protein>
<dbReference type="PANTHER" id="PTHR22954:SF3">
    <property type="entry name" value="PROTEIN CBG08539"/>
    <property type="match status" value="1"/>
</dbReference>
<organism evidence="1">
    <name type="scientific">Spodoptera frugiperda</name>
    <name type="common">Fall armyworm</name>
    <dbReference type="NCBI Taxonomy" id="7108"/>
    <lineage>
        <taxon>Eukaryota</taxon>
        <taxon>Metazoa</taxon>
        <taxon>Ecdysozoa</taxon>
        <taxon>Arthropoda</taxon>
        <taxon>Hexapoda</taxon>
        <taxon>Insecta</taxon>
        <taxon>Pterygota</taxon>
        <taxon>Neoptera</taxon>
        <taxon>Endopterygota</taxon>
        <taxon>Lepidoptera</taxon>
        <taxon>Glossata</taxon>
        <taxon>Ditrysia</taxon>
        <taxon>Noctuoidea</taxon>
        <taxon>Noctuidae</taxon>
        <taxon>Amphipyrinae</taxon>
        <taxon>Spodoptera</taxon>
    </lineage>
</organism>